<reference evidence="2" key="2">
    <citation type="submission" date="2023-05" db="EMBL/GenBank/DDBJ databases">
        <authorList>
            <consortium name="Lawrence Berkeley National Laboratory"/>
            <person name="Steindorff A."/>
            <person name="Hensen N."/>
            <person name="Bonometti L."/>
            <person name="Westerberg I."/>
            <person name="Brannstrom I.O."/>
            <person name="Guillou S."/>
            <person name="Cros-Aarteil S."/>
            <person name="Calhoun S."/>
            <person name="Haridas S."/>
            <person name="Kuo A."/>
            <person name="Mondo S."/>
            <person name="Pangilinan J."/>
            <person name="Riley R."/>
            <person name="Labutti K."/>
            <person name="Andreopoulos B."/>
            <person name="Lipzen A."/>
            <person name="Chen C."/>
            <person name="Yanf M."/>
            <person name="Daum C."/>
            <person name="Ng V."/>
            <person name="Clum A."/>
            <person name="Ohm R."/>
            <person name="Martin F."/>
            <person name="Silar P."/>
            <person name="Natvig D."/>
            <person name="Lalanne C."/>
            <person name="Gautier V."/>
            <person name="Ament-Velasquez S.L."/>
            <person name="Kruys A."/>
            <person name="Hutchinson M.I."/>
            <person name="Powell A.J."/>
            <person name="Barry K."/>
            <person name="Miller A.N."/>
            <person name="Grigoriev I.V."/>
            <person name="Debuchy R."/>
            <person name="Gladieux P."/>
            <person name="Thoren M.H."/>
            <person name="Johannesson H."/>
        </authorList>
    </citation>
    <scope>NUCLEOTIDE SEQUENCE</scope>
    <source>
        <strain evidence="2">CBS 757.83</strain>
    </source>
</reference>
<evidence type="ECO:0000313" key="2">
    <source>
        <dbReference type="EMBL" id="KAK4103097.1"/>
    </source>
</evidence>
<gene>
    <name evidence="2" type="ORF">N658DRAFT_484715</name>
</gene>
<dbReference type="EMBL" id="MU863629">
    <property type="protein sequence ID" value="KAK4103097.1"/>
    <property type="molecule type" value="Genomic_DNA"/>
</dbReference>
<feature type="region of interest" description="Disordered" evidence="1">
    <location>
        <begin position="174"/>
        <end position="238"/>
    </location>
</feature>
<feature type="compositionally biased region" description="Basic and acidic residues" evidence="1">
    <location>
        <begin position="207"/>
        <end position="219"/>
    </location>
</feature>
<feature type="compositionally biased region" description="Low complexity" evidence="1">
    <location>
        <begin position="52"/>
        <end position="63"/>
    </location>
</feature>
<evidence type="ECO:0000313" key="3">
    <source>
        <dbReference type="Proteomes" id="UP001305647"/>
    </source>
</evidence>
<name>A0AAN6Q3U7_9PEZI</name>
<sequence>MDSTYSSQDFNNINSRTPRSRAGSGVSATEGLLQSLQLGEPTSFETASYTTSRPPSSRGLSSPAYLSPSISHSSGYLSTPLSQHQQSFPSLSSEATVPGAEWFEPHHSRTQGAPLLRLEPARDELGASASSPPLPSTETEAMSTVALSYDPGFSMGTRPSFAWPVMDSGSGLVPPELGPYGADASFTPSGGSRSVTASPPRTALTAEQRELKRQRDQARHNSKIHARGRRTDSASSLVYSPPMTISDLTTGASSMPVYTTAPSQISLITEPSAPQYLPPFSPPLQDQNQANMFNSHYSSQPYLPDYSYPPSTGQSLPSHYGRPLVSDPNLGMYPVAAPAMPQGPSDAAGQVRVVHSRPKPQCWDHGCNGRQFSTFSNLLRHQREKSGQAAKATCPNCGAEFTRTTARNGHLLHDKCKKKNGGS</sequence>
<comment type="caution">
    <text evidence="2">The sequence shown here is derived from an EMBL/GenBank/DDBJ whole genome shotgun (WGS) entry which is preliminary data.</text>
</comment>
<feature type="compositionally biased region" description="Polar residues" evidence="1">
    <location>
        <begin position="186"/>
        <end position="199"/>
    </location>
</feature>
<feature type="compositionally biased region" description="Polar residues" evidence="1">
    <location>
        <begin position="1"/>
        <end position="17"/>
    </location>
</feature>
<proteinExistence type="predicted"/>
<keyword evidence="3" id="KW-1185">Reference proteome</keyword>
<reference evidence="2" key="1">
    <citation type="journal article" date="2023" name="Mol. Phylogenet. Evol.">
        <title>Genome-scale phylogeny and comparative genomics of the fungal order Sordariales.</title>
        <authorList>
            <person name="Hensen N."/>
            <person name="Bonometti L."/>
            <person name="Westerberg I."/>
            <person name="Brannstrom I.O."/>
            <person name="Guillou S."/>
            <person name="Cros-Aarteil S."/>
            <person name="Calhoun S."/>
            <person name="Haridas S."/>
            <person name="Kuo A."/>
            <person name="Mondo S."/>
            <person name="Pangilinan J."/>
            <person name="Riley R."/>
            <person name="LaButti K."/>
            <person name="Andreopoulos B."/>
            <person name="Lipzen A."/>
            <person name="Chen C."/>
            <person name="Yan M."/>
            <person name="Daum C."/>
            <person name="Ng V."/>
            <person name="Clum A."/>
            <person name="Steindorff A."/>
            <person name="Ohm R.A."/>
            <person name="Martin F."/>
            <person name="Silar P."/>
            <person name="Natvig D.O."/>
            <person name="Lalanne C."/>
            <person name="Gautier V."/>
            <person name="Ament-Velasquez S.L."/>
            <person name="Kruys A."/>
            <person name="Hutchinson M.I."/>
            <person name="Powell A.J."/>
            <person name="Barry K."/>
            <person name="Miller A.N."/>
            <person name="Grigoriev I.V."/>
            <person name="Debuchy R."/>
            <person name="Gladieux P."/>
            <person name="Hiltunen Thoren M."/>
            <person name="Johannesson H."/>
        </authorList>
    </citation>
    <scope>NUCLEOTIDE SEQUENCE</scope>
    <source>
        <strain evidence="2">CBS 757.83</strain>
    </source>
</reference>
<dbReference type="Proteomes" id="UP001305647">
    <property type="component" value="Unassembled WGS sequence"/>
</dbReference>
<organism evidence="2 3">
    <name type="scientific">Parathielavia hyrcaniae</name>
    <dbReference type="NCBI Taxonomy" id="113614"/>
    <lineage>
        <taxon>Eukaryota</taxon>
        <taxon>Fungi</taxon>
        <taxon>Dikarya</taxon>
        <taxon>Ascomycota</taxon>
        <taxon>Pezizomycotina</taxon>
        <taxon>Sordariomycetes</taxon>
        <taxon>Sordariomycetidae</taxon>
        <taxon>Sordariales</taxon>
        <taxon>Chaetomiaceae</taxon>
        <taxon>Parathielavia</taxon>
    </lineage>
</organism>
<feature type="region of interest" description="Disordered" evidence="1">
    <location>
        <begin position="1"/>
        <end position="110"/>
    </location>
</feature>
<protein>
    <submittedName>
        <fullName evidence="2">Uncharacterized protein</fullName>
    </submittedName>
</protein>
<feature type="compositionally biased region" description="Polar residues" evidence="1">
    <location>
        <begin position="68"/>
        <end position="95"/>
    </location>
</feature>
<accession>A0AAN6Q3U7</accession>
<dbReference type="Gene3D" id="3.30.160.60">
    <property type="entry name" value="Classic Zinc Finger"/>
    <property type="match status" value="1"/>
</dbReference>
<evidence type="ECO:0000256" key="1">
    <source>
        <dbReference type="SAM" id="MobiDB-lite"/>
    </source>
</evidence>
<dbReference type="AlphaFoldDB" id="A0AAN6Q3U7"/>